<reference evidence="1 2" key="1">
    <citation type="journal article" date="2011" name="BMC Genomics">
        <title>Comparative genome analysis and genome-guided physiological analysis of Roseobacter litoralis.</title>
        <authorList>
            <person name="Kalhoefer D."/>
            <person name="Thole S."/>
            <person name="Voget S."/>
            <person name="Lehmann R."/>
            <person name="Liesegang H."/>
            <person name="Wollher A."/>
            <person name="Daniel R."/>
            <person name="Simon M."/>
            <person name="Brinkhoff T."/>
        </authorList>
    </citation>
    <scope>NUCLEOTIDE SEQUENCE [LARGE SCALE GENOMIC DNA]</scope>
    <source>
        <strain evidence="2">ATCC 49566 / DSM 6996 / JCM 21268 / NBRC 15278 / OCh 149</strain>
    </source>
</reference>
<keyword evidence="2" id="KW-1185">Reference proteome</keyword>
<name>F7Z9U1_ROSLO</name>
<accession>F7Z9U1</accession>
<dbReference type="AlphaFoldDB" id="F7Z9U1"/>
<proteinExistence type="predicted"/>
<dbReference type="HOGENOM" id="CLU_1546461_0_0_5"/>
<sequence length="173" mass="19543">MNSKVEPKKEIEQLTPVISQSIDLKSIRTRIFQQETTVSAELVDDSIYNCSERCDQMMAADCCRFLLKVLQYAGFAVGKPQLDQAQLVKAQDLLGKLERCDFAIVSDHRFLWLPVFSRSSEVFLLCLSCRNFGHIDSKVGHKLVGDLKENAYATGLITFQNLKTQRLGTSSVY</sequence>
<evidence type="ECO:0000313" key="1">
    <source>
        <dbReference type="EMBL" id="AEI92900.1"/>
    </source>
</evidence>
<protein>
    <submittedName>
        <fullName evidence="1">MarR-like protein</fullName>
    </submittedName>
</protein>
<dbReference type="Proteomes" id="UP000001353">
    <property type="component" value="Chromosome"/>
</dbReference>
<evidence type="ECO:0000313" key="2">
    <source>
        <dbReference type="Proteomes" id="UP000001353"/>
    </source>
</evidence>
<organism evidence="1 2">
    <name type="scientific">Roseobacter litoralis (strain ATCC 49566 / DSM 6996 / JCM 21268 / NBRC 15278 / OCh 149)</name>
    <dbReference type="NCBI Taxonomy" id="391595"/>
    <lineage>
        <taxon>Bacteria</taxon>
        <taxon>Pseudomonadati</taxon>
        <taxon>Pseudomonadota</taxon>
        <taxon>Alphaproteobacteria</taxon>
        <taxon>Rhodobacterales</taxon>
        <taxon>Roseobacteraceae</taxon>
        <taxon>Roseobacter</taxon>
    </lineage>
</organism>
<dbReference type="EMBL" id="CP002623">
    <property type="protein sequence ID" value="AEI92900.1"/>
    <property type="molecule type" value="Genomic_DNA"/>
</dbReference>
<dbReference type="STRING" id="391595.RLO149_c008750"/>
<gene>
    <name evidence="1" type="ordered locus">RLO149_c008750</name>
</gene>
<dbReference type="KEGG" id="rli:RLO149_c008750"/>